<dbReference type="OrthoDB" id="6119854at2"/>
<accession>A0A1E2VB40</accession>
<dbReference type="STRING" id="197479.BFW38_12510"/>
<organism evidence="1 2">
    <name type="scientific">Terasakiispira papahanaumokuakeensis</name>
    <dbReference type="NCBI Taxonomy" id="197479"/>
    <lineage>
        <taxon>Bacteria</taxon>
        <taxon>Pseudomonadati</taxon>
        <taxon>Pseudomonadota</taxon>
        <taxon>Gammaproteobacteria</taxon>
        <taxon>Oceanospirillales</taxon>
        <taxon>Terasakiispira</taxon>
    </lineage>
</organism>
<reference evidence="1 2" key="1">
    <citation type="submission" date="2016-08" db="EMBL/GenBank/DDBJ databases">
        <authorList>
            <person name="Seilhamer J.J."/>
        </authorList>
    </citation>
    <scope>NUCLEOTIDE SEQUENCE [LARGE SCALE GENOMIC DNA]</scope>
    <source>
        <strain evidence="1 2">PH27A</strain>
    </source>
</reference>
<dbReference type="RefSeq" id="WP_068999185.1">
    <property type="nucleotide sequence ID" value="NZ_MDTQ01000001.1"/>
</dbReference>
<dbReference type="AlphaFoldDB" id="A0A1E2VB40"/>
<proteinExistence type="predicted"/>
<sequence length="104" mass="11464">MAHQPVRLQGLTADGEVVELPELSEIQIMWEEGSLPVNLVLAPEHLSGHSLSLEVASSEDEEDQMDRYGVLTLRPGACNVVDVSVETHVMEDEDEHVHGPDCQH</sequence>
<dbReference type="EMBL" id="MDTQ01000001">
    <property type="protein sequence ID" value="ODC04230.1"/>
    <property type="molecule type" value="Genomic_DNA"/>
</dbReference>
<dbReference type="Proteomes" id="UP000094291">
    <property type="component" value="Unassembled WGS sequence"/>
</dbReference>
<name>A0A1E2VB40_9GAMM</name>
<evidence type="ECO:0000313" key="2">
    <source>
        <dbReference type="Proteomes" id="UP000094291"/>
    </source>
</evidence>
<protein>
    <submittedName>
        <fullName evidence="1">Uncharacterized protein</fullName>
    </submittedName>
</protein>
<keyword evidence="2" id="KW-1185">Reference proteome</keyword>
<gene>
    <name evidence="1" type="ORF">BFW38_12510</name>
</gene>
<comment type="caution">
    <text evidence="1">The sequence shown here is derived from an EMBL/GenBank/DDBJ whole genome shotgun (WGS) entry which is preliminary data.</text>
</comment>
<evidence type="ECO:0000313" key="1">
    <source>
        <dbReference type="EMBL" id="ODC04230.1"/>
    </source>
</evidence>